<dbReference type="GO" id="GO:0008270">
    <property type="term" value="F:zinc ion binding"/>
    <property type="evidence" value="ECO:0007669"/>
    <property type="project" value="UniProtKB-KW"/>
</dbReference>
<keyword evidence="5" id="KW-0812">Transmembrane</keyword>
<keyword evidence="2 4" id="KW-0863">Zinc-finger</keyword>
<evidence type="ECO:0000256" key="3">
    <source>
        <dbReference type="ARBA" id="ARBA00022833"/>
    </source>
</evidence>
<evidence type="ECO:0000313" key="8">
    <source>
        <dbReference type="Proteomes" id="UP000829196"/>
    </source>
</evidence>
<keyword evidence="8" id="KW-1185">Reference proteome</keyword>
<organism evidence="7 8">
    <name type="scientific">Dendrobium nobile</name>
    <name type="common">Orchid</name>
    <dbReference type="NCBI Taxonomy" id="94219"/>
    <lineage>
        <taxon>Eukaryota</taxon>
        <taxon>Viridiplantae</taxon>
        <taxon>Streptophyta</taxon>
        <taxon>Embryophyta</taxon>
        <taxon>Tracheophyta</taxon>
        <taxon>Spermatophyta</taxon>
        <taxon>Magnoliopsida</taxon>
        <taxon>Liliopsida</taxon>
        <taxon>Asparagales</taxon>
        <taxon>Orchidaceae</taxon>
        <taxon>Epidendroideae</taxon>
        <taxon>Malaxideae</taxon>
        <taxon>Dendrobiinae</taxon>
        <taxon>Dendrobium</taxon>
    </lineage>
</organism>
<keyword evidence="5" id="KW-0472">Membrane</keyword>
<dbReference type="Pfam" id="PF06839">
    <property type="entry name" value="Zn_ribbon_GRF"/>
    <property type="match status" value="1"/>
</dbReference>
<dbReference type="InterPro" id="IPR010666">
    <property type="entry name" value="Znf_GRF"/>
</dbReference>
<dbReference type="OrthoDB" id="430051at2759"/>
<gene>
    <name evidence="7" type="ORF">KFK09_003579</name>
</gene>
<proteinExistence type="predicted"/>
<keyword evidence="1" id="KW-0479">Metal-binding</keyword>
<reference evidence="7" key="1">
    <citation type="journal article" date="2022" name="Front. Genet.">
        <title>Chromosome-Scale Assembly of the Dendrobium nobile Genome Provides Insights Into the Molecular Mechanism of the Biosynthesis of the Medicinal Active Ingredient of Dendrobium.</title>
        <authorList>
            <person name="Xu Q."/>
            <person name="Niu S.-C."/>
            <person name="Li K.-L."/>
            <person name="Zheng P.-J."/>
            <person name="Zhang X.-J."/>
            <person name="Jia Y."/>
            <person name="Liu Y."/>
            <person name="Niu Y.-X."/>
            <person name="Yu L.-H."/>
            <person name="Chen D.-F."/>
            <person name="Zhang G.-Q."/>
        </authorList>
    </citation>
    <scope>NUCLEOTIDE SEQUENCE</scope>
    <source>
        <tissue evidence="7">Leaf</tissue>
    </source>
</reference>
<evidence type="ECO:0000256" key="5">
    <source>
        <dbReference type="SAM" id="Phobius"/>
    </source>
</evidence>
<dbReference type="AlphaFoldDB" id="A0A8T3C2Z0"/>
<evidence type="ECO:0000256" key="4">
    <source>
        <dbReference type="PROSITE-ProRule" id="PRU01343"/>
    </source>
</evidence>
<evidence type="ECO:0000256" key="2">
    <source>
        <dbReference type="ARBA" id="ARBA00022771"/>
    </source>
</evidence>
<name>A0A8T3C2Z0_DENNO</name>
<keyword evidence="5" id="KW-1133">Transmembrane helix</keyword>
<dbReference type="Proteomes" id="UP000829196">
    <property type="component" value="Unassembled WGS sequence"/>
</dbReference>
<sequence>MESCFEEKEKYTWREIRAPSLLLRHLSECCAALPLAWTNGKKTWRNGRSYTTQIPISPLFYHSVYRGSSRRLFARYNEFMDKLKCNGVHEIFFFCHADFLFTGFQVHGIIMSSSNSSVVRARRNQSLVYCHCHLKCVLFTCHQGPNSGRQFYRCIYNRSDDDFHYFKWVDEEEEPCYVTRYEFNAFDRKTSKKLDRILLMIKVFVAVVLIDVTIRLYFG</sequence>
<dbReference type="PANTHER" id="PTHR33248">
    <property type="entry name" value="ZINC ION-BINDING PROTEIN"/>
    <property type="match status" value="1"/>
</dbReference>
<dbReference type="PROSITE" id="PS51999">
    <property type="entry name" value="ZF_GRF"/>
    <property type="match status" value="1"/>
</dbReference>
<evidence type="ECO:0000256" key="1">
    <source>
        <dbReference type="ARBA" id="ARBA00022723"/>
    </source>
</evidence>
<accession>A0A8T3C2Z0</accession>
<evidence type="ECO:0000259" key="6">
    <source>
        <dbReference type="PROSITE" id="PS51999"/>
    </source>
</evidence>
<evidence type="ECO:0000313" key="7">
    <source>
        <dbReference type="EMBL" id="KAI0524215.1"/>
    </source>
</evidence>
<feature type="transmembrane region" description="Helical" evidence="5">
    <location>
        <begin position="197"/>
        <end position="218"/>
    </location>
</feature>
<protein>
    <recommendedName>
        <fullName evidence="6">GRF-type domain-containing protein</fullName>
    </recommendedName>
</protein>
<dbReference type="EMBL" id="JAGYWB010000004">
    <property type="protein sequence ID" value="KAI0524215.1"/>
    <property type="molecule type" value="Genomic_DNA"/>
</dbReference>
<feature type="domain" description="GRF-type" evidence="6">
    <location>
        <begin position="130"/>
        <end position="172"/>
    </location>
</feature>
<comment type="caution">
    <text evidence="7">The sequence shown here is derived from an EMBL/GenBank/DDBJ whole genome shotgun (WGS) entry which is preliminary data.</text>
</comment>
<keyword evidence="3" id="KW-0862">Zinc</keyword>